<accession>A0A1E1WW18</accession>
<protein>
    <submittedName>
        <fullName evidence="1">Uncharacterized protein</fullName>
    </submittedName>
</protein>
<dbReference type="OrthoDB" id="1688044at2759"/>
<feature type="non-terminal residue" evidence="1">
    <location>
        <position position="99"/>
    </location>
</feature>
<sequence length="99" mass="11044">MAPGVTQNSESIINNDILNGHNGDLIVNFIEPVKACPIDHLSLTNEVDINDVDDAFEGKCPVFDYPKLGKNPPRRAIKPKVLKNLESGDYLYDRLYDTT</sequence>
<dbReference type="EMBL" id="GDQN01000058">
    <property type="protein sequence ID" value="JAT90996.1"/>
    <property type="molecule type" value="Transcribed_RNA"/>
</dbReference>
<dbReference type="AlphaFoldDB" id="A0A1E1WW18"/>
<organism evidence="1">
    <name type="scientific">Pectinophora gossypiella</name>
    <name type="common">Cotton pink bollworm</name>
    <name type="synonym">Depressaria gossypiella</name>
    <dbReference type="NCBI Taxonomy" id="13191"/>
    <lineage>
        <taxon>Eukaryota</taxon>
        <taxon>Metazoa</taxon>
        <taxon>Ecdysozoa</taxon>
        <taxon>Arthropoda</taxon>
        <taxon>Hexapoda</taxon>
        <taxon>Insecta</taxon>
        <taxon>Pterygota</taxon>
        <taxon>Neoptera</taxon>
        <taxon>Endopterygota</taxon>
        <taxon>Lepidoptera</taxon>
        <taxon>Glossata</taxon>
        <taxon>Ditrysia</taxon>
        <taxon>Gelechioidea</taxon>
        <taxon>Gelechiidae</taxon>
        <taxon>Apatetrinae</taxon>
        <taxon>Pectinophora</taxon>
    </lineage>
</organism>
<reference evidence="1" key="1">
    <citation type="submission" date="2015-09" db="EMBL/GenBank/DDBJ databases">
        <title>De novo assembly of Pectinophora gossypiella (Pink Bollworm) gut transcriptome.</title>
        <authorList>
            <person name="Tassone E.E."/>
        </authorList>
    </citation>
    <scope>NUCLEOTIDE SEQUENCE</scope>
</reference>
<name>A0A1E1WW18_PECGO</name>
<evidence type="ECO:0000313" key="1">
    <source>
        <dbReference type="EMBL" id="JAT90996.1"/>
    </source>
</evidence>
<proteinExistence type="predicted"/>
<gene>
    <name evidence="1" type="ORF">g.19298</name>
</gene>